<feature type="region of interest" description="Disordered" evidence="1">
    <location>
        <begin position="1"/>
        <end position="28"/>
    </location>
</feature>
<dbReference type="Proteomes" id="UP000756132">
    <property type="component" value="Chromosome 11"/>
</dbReference>
<organism evidence="2 3">
    <name type="scientific">Passalora fulva</name>
    <name type="common">Tomato leaf mold</name>
    <name type="synonym">Cladosporium fulvum</name>
    <dbReference type="NCBI Taxonomy" id="5499"/>
    <lineage>
        <taxon>Eukaryota</taxon>
        <taxon>Fungi</taxon>
        <taxon>Dikarya</taxon>
        <taxon>Ascomycota</taxon>
        <taxon>Pezizomycotina</taxon>
        <taxon>Dothideomycetes</taxon>
        <taxon>Dothideomycetidae</taxon>
        <taxon>Mycosphaerellales</taxon>
        <taxon>Mycosphaerellaceae</taxon>
        <taxon>Fulvia</taxon>
    </lineage>
</organism>
<reference evidence="2" key="1">
    <citation type="submission" date="2021-12" db="EMBL/GenBank/DDBJ databases">
        <authorList>
            <person name="Zaccaron A."/>
            <person name="Stergiopoulos I."/>
        </authorList>
    </citation>
    <scope>NUCLEOTIDE SEQUENCE</scope>
    <source>
        <strain evidence="2">Race5_Kim</strain>
    </source>
</reference>
<dbReference type="OrthoDB" id="5210591at2759"/>
<evidence type="ECO:0000313" key="3">
    <source>
        <dbReference type="Proteomes" id="UP000756132"/>
    </source>
</evidence>
<sequence length="333" mass="37241">MTVLLSPISSPPQPIFKPLPPGMSRSPDRGTVHQVALKALQIKAVRIERLDGSVFRNLRLQPTSEYFYVLKCRPSSHIRLLGQEEERLQTEALVLQSLQSRSDMLVPRLIQYHPTTIPMGSPYLINGPFKGSILSDIEASLSRQAFSSIDKSLGQYVRQLSHISGPAFGAISPGTPPASPAWSRCFAALLETILRDGEDALVSLPYDFIRNQVRRHRQVLDQISQPRLVLLEMAKDENVLVNTNDYTFAGIVDWSTAIWGDPFMSDCFHKPRVGFAEGFGRLPNRDANERIRQYLYGLYHSLLAVVRHCYRPSGDGDELAARRTLVSADGEAT</sequence>
<feature type="compositionally biased region" description="Pro residues" evidence="1">
    <location>
        <begin position="9"/>
        <end position="21"/>
    </location>
</feature>
<dbReference type="GeneID" id="71992706"/>
<accession>A0A9Q8PK26</accession>
<evidence type="ECO:0008006" key="4">
    <source>
        <dbReference type="Google" id="ProtNLM"/>
    </source>
</evidence>
<dbReference type="Gene3D" id="3.30.200.150">
    <property type="match status" value="1"/>
</dbReference>
<keyword evidence="3" id="KW-1185">Reference proteome</keyword>
<proteinExistence type="predicted"/>
<name>A0A9Q8PK26_PASFU</name>
<dbReference type="PANTHER" id="PTHR21310:SF59">
    <property type="entry name" value="AMINOGLYCOSIDE PHOSPHOTRANSFERASE DOMAIN-CONTAINING PROTEIN"/>
    <property type="match status" value="1"/>
</dbReference>
<dbReference type="Gene3D" id="3.90.1200.10">
    <property type="match status" value="1"/>
</dbReference>
<evidence type="ECO:0000313" key="2">
    <source>
        <dbReference type="EMBL" id="UJO24089.1"/>
    </source>
</evidence>
<dbReference type="InterPro" id="IPR011009">
    <property type="entry name" value="Kinase-like_dom_sf"/>
</dbReference>
<dbReference type="RefSeq" id="XP_047768455.1">
    <property type="nucleotide sequence ID" value="XM_047911976.1"/>
</dbReference>
<dbReference type="PANTHER" id="PTHR21310">
    <property type="entry name" value="AMINOGLYCOSIDE PHOSPHOTRANSFERASE-RELATED-RELATED"/>
    <property type="match status" value="1"/>
</dbReference>
<dbReference type="EMBL" id="CP090173">
    <property type="protein sequence ID" value="UJO24089.1"/>
    <property type="molecule type" value="Genomic_DNA"/>
</dbReference>
<dbReference type="SUPFAM" id="SSF56112">
    <property type="entry name" value="Protein kinase-like (PK-like)"/>
    <property type="match status" value="1"/>
</dbReference>
<dbReference type="AlphaFoldDB" id="A0A9Q8PK26"/>
<evidence type="ECO:0000256" key="1">
    <source>
        <dbReference type="SAM" id="MobiDB-lite"/>
    </source>
</evidence>
<reference evidence="2" key="2">
    <citation type="journal article" date="2022" name="Microb. Genom.">
        <title>A chromosome-scale genome assembly of the tomato pathogen Cladosporium fulvum reveals a compartmentalized genome architecture and the presence of a dispensable chromosome.</title>
        <authorList>
            <person name="Zaccaron A.Z."/>
            <person name="Chen L.H."/>
            <person name="Samaras A."/>
            <person name="Stergiopoulos I."/>
        </authorList>
    </citation>
    <scope>NUCLEOTIDE SEQUENCE</scope>
    <source>
        <strain evidence="2">Race5_Kim</strain>
    </source>
</reference>
<dbReference type="InterPro" id="IPR051678">
    <property type="entry name" value="AGP_Transferase"/>
</dbReference>
<protein>
    <recommendedName>
        <fullName evidence="4">Aminoglycoside phosphotransferase domain-containing protein</fullName>
    </recommendedName>
</protein>
<gene>
    <name evidence="2" type="ORF">CLAFUR5_12828</name>
</gene>
<dbReference type="KEGG" id="ffu:CLAFUR5_12828"/>